<sequence>MLDMGFEPQILKILLDIRPDRQTVLTSATWPTGVRRLGKSYLKNPMMVYVGTLDLAAVNTVQQTLLIVQEEEKKMYVFDFIRNMQSQDK</sequence>
<proteinExistence type="predicted"/>
<evidence type="ECO:0000313" key="5">
    <source>
        <dbReference type="Proteomes" id="UP001434883"/>
    </source>
</evidence>
<feature type="domain" description="Helicase ATP-binding" evidence="3">
    <location>
        <begin position="1"/>
        <end position="48"/>
    </location>
</feature>
<dbReference type="SUPFAM" id="SSF52540">
    <property type="entry name" value="P-loop containing nucleoside triphosphate hydrolases"/>
    <property type="match status" value="1"/>
</dbReference>
<keyword evidence="2 4" id="KW-0067">ATP-binding</keyword>
<keyword evidence="2 4" id="KW-0547">Nucleotide-binding</keyword>
<dbReference type="InterPro" id="IPR014001">
    <property type="entry name" value="Helicase_ATP-bd"/>
</dbReference>
<dbReference type="InterPro" id="IPR027417">
    <property type="entry name" value="P-loop_NTPase"/>
</dbReference>
<comment type="caution">
    <text evidence="4">The sequence shown here is derived from an EMBL/GenBank/DDBJ whole genome shotgun (WGS) entry which is preliminary data.</text>
</comment>
<dbReference type="GO" id="GO:0004386">
    <property type="term" value="F:helicase activity"/>
    <property type="evidence" value="ECO:0007669"/>
    <property type="project" value="UniProtKB-KW"/>
</dbReference>
<keyword evidence="5" id="KW-1185">Reference proteome</keyword>
<accession>A0ABV0R920</accession>
<protein>
    <submittedName>
        <fullName evidence="4">ATP-dependent RNA helicase ddx43</fullName>
    </submittedName>
</protein>
<evidence type="ECO:0000259" key="3">
    <source>
        <dbReference type="PROSITE" id="PS51192"/>
    </source>
</evidence>
<evidence type="ECO:0000313" key="4">
    <source>
        <dbReference type="EMBL" id="MEQ2204631.1"/>
    </source>
</evidence>
<dbReference type="EMBL" id="JAHRIN010036951">
    <property type="protein sequence ID" value="MEQ2204631.1"/>
    <property type="molecule type" value="Genomic_DNA"/>
</dbReference>
<dbReference type="Proteomes" id="UP001434883">
    <property type="component" value="Unassembled WGS sequence"/>
</dbReference>
<keyword evidence="1" id="KW-0378">Hydrolase</keyword>
<gene>
    <name evidence="4" type="primary">DDX43_1</name>
    <name evidence="4" type="ORF">XENOCAPTIV_016103</name>
</gene>
<name>A0ABV0R920_9TELE</name>
<dbReference type="PANTHER" id="PTHR47958">
    <property type="entry name" value="ATP-DEPENDENT RNA HELICASE DBP3"/>
    <property type="match status" value="1"/>
</dbReference>
<organism evidence="4 5">
    <name type="scientific">Xenoophorus captivus</name>
    <dbReference type="NCBI Taxonomy" id="1517983"/>
    <lineage>
        <taxon>Eukaryota</taxon>
        <taxon>Metazoa</taxon>
        <taxon>Chordata</taxon>
        <taxon>Craniata</taxon>
        <taxon>Vertebrata</taxon>
        <taxon>Euteleostomi</taxon>
        <taxon>Actinopterygii</taxon>
        <taxon>Neopterygii</taxon>
        <taxon>Teleostei</taxon>
        <taxon>Neoteleostei</taxon>
        <taxon>Acanthomorphata</taxon>
        <taxon>Ovalentaria</taxon>
        <taxon>Atherinomorphae</taxon>
        <taxon>Cyprinodontiformes</taxon>
        <taxon>Goodeidae</taxon>
        <taxon>Xenoophorus</taxon>
    </lineage>
</organism>
<evidence type="ECO:0000256" key="1">
    <source>
        <dbReference type="ARBA" id="ARBA00022801"/>
    </source>
</evidence>
<feature type="non-terminal residue" evidence="4">
    <location>
        <position position="89"/>
    </location>
</feature>
<evidence type="ECO:0000256" key="2">
    <source>
        <dbReference type="ARBA" id="ARBA00022806"/>
    </source>
</evidence>
<reference evidence="4 5" key="1">
    <citation type="submission" date="2021-06" db="EMBL/GenBank/DDBJ databases">
        <authorList>
            <person name="Palmer J.M."/>
        </authorList>
    </citation>
    <scope>NUCLEOTIDE SEQUENCE [LARGE SCALE GENOMIC DNA]</scope>
    <source>
        <strain evidence="4 5">XC_2019</strain>
        <tissue evidence="4">Muscle</tissue>
    </source>
</reference>
<dbReference type="Gene3D" id="3.40.50.300">
    <property type="entry name" value="P-loop containing nucleotide triphosphate hydrolases"/>
    <property type="match status" value="1"/>
</dbReference>
<dbReference type="PROSITE" id="PS51192">
    <property type="entry name" value="HELICASE_ATP_BIND_1"/>
    <property type="match status" value="1"/>
</dbReference>
<keyword evidence="2 4" id="KW-0347">Helicase</keyword>